<dbReference type="Proteomes" id="UP001145114">
    <property type="component" value="Unassembled WGS sequence"/>
</dbReference>
<reference evidence="1" key="1">
    <citation type="submission" date="2022-06" db="EMBL/GenBank/DDBJ databases">
        <title>Phylogenomic reconstructions and comparative analyses of Kickxellomycotina fungi.</title>
        <authorList>
            <person name="Reynolds N.K."/>
            <person name="Stajich J.E."/>
            <person name="Barry K."/>
            <person name="Grigoriev I.V."/>
            <person name="Crous P."/>
            <person name="Smith M.E."/>
        </authorList>
    </citation>
    <scope>NUCLEOTIDE SEQUENCE</scope>
    <source>
        <strain evidence="1">RSA 2271</strain>
    </source>
</reference>
<comment type="caution">
    <text evidence="1">The sequence shown here is derived from an EMBL/GenBank/DDBJ whole genome shotgun (WGS) entry which is preliminary data.</text>
</comment>
<feature type="non-terminal residue" evidence="1">
    <location>
        <position position="155"/>
    </location>
</feature>
<keyword evidence="2" id="KW-1185">Reference proteome</keyword>
<sequence length="155" mass="18225">MLSYTWLVHALAGIVLVLLSFAVAARQEECKGLRVRKEIRDLTIDELNRYIHAVKTIYRRGVIDHFTMNHFVSGANVHGAPMFFVWHRNFIWEYENLLREIDPTLTLPYWDWTLDAADPRMSQVFHRNYMGSTGVESDFDCLRDGPFRDWQATMT</sequence>
<dbReference type="EMBL" id="JAMZIH010008545">
    <property type="protein sequence ID" value="KAJ1671883.1"/>
    <property type="molecule type" value="Genomic_DNA"/>
</dbReference>
<evidence type="ECO:0000313" key="1">
    <source>
        <dbReference type="EMBL" id="KAJ1671883.1"/>
    </source>
</evidence>
<protein>
    <submittedName>
        <fullName evidence="1">Uncharacterized protein</fullName>
    </submittedName>
</protein>
<proteinExistence type="predicted"/>
<gene>
    <name evidence="1" type="ORF">EV182_007396</name>
</gene>
<accession>A0ACC1H813</accession>
<name>A0ACC1H813_9FUNG</name>
<evidence type="ECO:0000313" key="2">
    <source>
        <dbReference type="Proteomes" id="UP001145114"/>
    </source>
</evidence>
<organism evidence="1 2">
    <name type="scientific">Spiromyces aspiralis</name>
    <dbReference type="NCBI Taxonomy" id="68401"/>
    <lineage>
        <taxon>Eukaryota</taxon>
        <taxon>Fungi</taxon>
        <taxon>Fungi incertae sedis</taxon>
        <taxon>Zoopagomycota</taxon>
        <taxon>Kickxellomycotina</taxon>
        <taxon>Kickxellomycetes</taxon>
        <taxon>Kickxellales</taxon>
        <taxon>Kickxellaceae</taxon>
        <taxon>Spiromyces</taxon>
    </lineage>
</organism>